<name>A0AAD8NVS2_TARER</name>
<gene>
    <name evidence="1" type="ORF">QVD17_12769</name>
</gene>
<keyword evidence="2" id="KW-1185">Reference proteome</keyword>
<sequence>MKNTKGSEMRRRRCCRHTNQLFLKRRQVDLDVVVVDLGRERNDVDFAYLREQTNGYATNKRWKIIITETFRSPPSRRENPNTTPQTC</sequence>
<proteinExistence type="predicted"/>
<organism evidence="1 2">
    <name type="scientific">Tagetes erecta</name>
    <name type="common">African marigold</name>
    <dbReference type="NCBI Taxonomy" id="13708"/>
    <lineage>
        <taxon>Eukaryota</taxon>
        <taxon>Viridiplantae</taxon>
        <taxon>Streptophyta</taxon>
        <taxon>Embryophyta</taxon>
        <taxon>Tracheophyta</taxon>
        <taxon>Spermatophyta</taxon>
        <taxon>Magnoliopsida</taxon>
        <taxon>eudicotyledons</taxon>
        <taxon>Gunneridae</taxon>
        <taxon>Pentapetalae</taxon>
        <taxon>asterids</taxon>
        <taxon>campanulids</taxon>
        <taxon>Asterales</taxon>
        <taxon>Asteraceae</taxon>
        <taxon>Asteroideae</taxon>
        <taxon>Heliantheae alliance</taxon>
        <taxon>Tageteae</taxon>
        <taxon>Tagetes</taxon>
    </lineage>
</organism>
<dbReference type="EMBL" id="JAUHHV010000003">
    <property type="protein sequence ID" value="KAK1430200.1"/>
    <property type="molecule type" value="Genomic_DNA"/>
</dbReference>
<evidence type="ECO:0000313" key="2">
    <source>
        <dbReference type="Proteomes" id="UP001229421"/>
    </source>
</evidence>
<dbReference type="Proteomes" id="UP001229421">
    <property type="component" value="Unassembled WGS sequence"/>
</dbReference>
<dbReference type="AlphaFoldDB" id="A0AAD8NVS2"/>
<protein>
    <submittedName>
        <fullName evidence="1">Uncharacterized protein</fullName>
    </submittedName>
</protein>
<evidence type="ECO:0000313" key="1">
    <source>
        <dbReference type="EMBL" id="KAK1430200.1"/>
    </source>
</evidence>
<accession>A0AAD8NVS2</accession>
<comment type="caution">
    <text evidence="1">The sequence shown here is derived from an EMBL/GenBank/DDBJ whole genome shotgun (WGS) entry which is preliminary data.</text>
</comment>
<reference evidence="1" key="1">
    <citation type="journal article" date="2023" name="bioRxiv">
        <title>Improved chromosome-level genome assembly for marigold (Tagetes erecta).</title>
        <authorList>
            <person name="Jiang F."/>
            <person name="Yuan L."/>
            <person name="Wang S."/>
            <person name="Wang H."/>
            <person name="Xu D."/>
            <person name="Wang A."/>
            <person name="Fan W."/>
        </authorList>
    </citation>
    <scope>NUCLEOTIDE SEQUENCE</scope>
    <source>
        <strain evidence="1">WSJ</strain>
        <tissue evidence="1">Leaf</tissue>
    </source>
</reference>